<evidence type="ECO:0000313" key="3">
    <source>
        <dbReference type="EMBL" id="MBC5728178.1"/>
    </source>
</evidence>
<gene>
    <name evidence="3" type="ORF">H8R91_06540</name>
</gene>
<evidence type="ECO:0000313" key="4">
    <source>
        <dbReference type="Proteomes" id="UP000636755"/>
    </source>
</evidence>
<keyword evidence="4" id="KW-1185">Reference proteome</keyword>
<dbReference type="Pfam" id="PF01909">
    <property type="entry name" value="NTP_transf_2"/>
    <property type="match status" value="1"/>
</dbReference>
<proteinExistence type="predicted"/>
<organism evidence="3 4">
    <name type="scientific">Ruminococcus intestinalis</name>
    <dbReference type="NCBI Taxonomy" id="2763066"/>
    <lineage>
        <taxon>Bacteria</taxon>
        <taxon>Bacillati</taxon>
        <taxon>Bacillota</taxon>
        <taxon>Clostridia</taxon>
        <taxon>Eubacteriales</taxon>
        <taxon>Oscillospiraceae</taxon>
        <taxon>Ruminococcus</taxon>
    </lineage>
</organism>
<feature type="domain" description="Polymerase nucleotidyl transferase" evidence="1">
    <location>
        <begin position="3"/>
        <end position="102"/>
    </location>
</feature>
<name>A0ABR7HKZ4_9FIRM</name>
<dbReference type="Proteomes" id="UP000636755">
    <property type="component" value="Unassembled WGS sequence"/>
</dbReference>
<dbReference type="InterPro" id="IPR025117">
    <property type="entry name" value="DUF4037"/>
</dbReference>
<evidence type="ECO:0000259" key="2">
    <source>
        <dbReference type="Pfam" id="PF13228"/>
    </source>
</evidence>
<dbReference type="EMBL" id="JACOPS010000002">
    <property type="protein sequence ID" value="MBC5728178.1"/>
    <property type="molecule type" value="Genomic_DNA"/>
</dbReference>
<evidence type="ECO:0000259" key="1">
    <source>
        <dbReference type="Pfam" id="PF01909"/>
    </source>
</evidence>
<dbReference type="InterPro" id="IPR002934">
    <property type="entry name" value="Polymerase_NTP_transf_dom"/>
</dbReference>
<dbReference type="SUPFAM" id="SSF81301">
    <property type="entry name" value="Nucleotidyltransferase"/>
    <property type="match status" value="1"/>
</dbReference>
<dbReference type="CDD" id="cd05403">
    <property type="entry name" value="NT_KNTase_like"/>
    <property type="match status" value="1"/>
</dbReference>
<sequence>MVNEIFEKLSALPQVEAIALGGSRANGIFDEKSDYDVYVYVTDNIDNGVRENILAPYCSQMEIGNHYWEFEDNIILKVGVPMDIIYRPMDKFDKFISYTVFEHHANHGYTTCFWHNIITSQIVYDPSGKYAEIKKKFTVPYPEELRQNIIDLNMKMLSGILPSFDKQIKKAIDRNDFVSVNHRTAAFVASYFDVIFALNRLTHPGEKRLVQICKERCEILPKDFEENLDKLLKEKPTEKIMEVIADMVKNLKEII</sequence>
<dbReference type="RefSeq" id="WP_186935340.1">
    <property type="nucleotide sequence ID" value="NZ_JACOPS010000002.1"/>
</dbReference>
<feature type="domain" description="DUF4037" evidence="2">
    <location>
        <begin position="119"/>
        <end position="207"/>
    </location>
</feature>
<protein>
    <submittedName>
        <fullName evidence="3">DUF4037 domain-containing protein</fullName>
    </submittedName>
</protein>
<dbReference type="InterPro" id="IPR043519">
    <property type="entry name" value="NT_sf"/>
</dbReference>
<dbReference type="Gene3D" id="3.30.460.10">
    <property type="entry name" value="Beta Polymerase, domain 2"/>
    <property type="match status" value="1"/>
</dbReference>
<accession>A0ABR7HKZ4</accession>
<dbReference type="Pfam" id="PF13228">
    <property type="entry name" value="DUF4037"/>
    <property type="match status" value="1"/>
</dbReference>
<comment type="caution">
    <text evidence="3">The sequence shown here is derived from an EMBL/GenBank/DDBJ whole genome shotgun (WGS) entry which is preliminary data.</text>
</comment>
<reference evidence="3 4" key="1">
    <citation type="submission" date="2020-08" db="EMBL/GenBank/DDBJ databases">
        <title>Genome public.</title>
        <authorList>
            <person name="Liu C."/>
            <person name="Sun Q."/>
        </authorList>
    </citation>
    <scope>NUCLEOTIDE SEQUENCE [LARGE SCALE GENOMIC DNA]</scope>
    <source>
        <strain evidence="3 4">NSJ-71</strain>
    </source>
</reference>